<comment type="caution">
    <text evidence="1">The sequence shown here is derived from an EMBL/GenBank/DDBJ whole genome shotgun (WGS) entry which is preliminary data.</text>
</comment>
<reference evidence="1 2" key="1">
    <citation type="submission" date="2023-05" db="EMBL/GenBank/DDBJ databases">
        <title>Novel species of genus Flectobacillus isolated from stream in China.</title>
        <authorList>
            <person name="Lu H."/>
        </authorList>
    </citation>
    <scope>NUCLEOTIDE SEQUENCE [LARGE SCALE GENOMIC DNA]</scope>
    <source>
        <strain evidence="1 2">KCTC 42575</strain>
    </source>
</reference>
<evidence type="ECO:0000313" key="2">
    <source>
        <dbReference type="Proteomes" id="UP001236507"/>
    </source>
</evidence>
<proteinExistence type="predicted"/>
<gene>
    <name evidence="1" type="ORF">QM524_11795</name>
</gene>
<evidence type="ECO:0000313" key="1">
    <source>
        <dbReference type="EMBL" id="MDI9859894.1"/>
    </source>
</evidence>
<keyword evidence="2" id="KW-1185">Reference proteome</keyword>
<dbReference type="RefSeq" id="WP_283344754.1">
    <property type="nucleotide sequence ID" value="NZ_JASHIF010000009.1"/>
</dbReference>
<organism evidence="1 2">
    <name type="scientific">Flectobacillus roseus</name>
    <dbReference type="NCBI Taxonomy" id="502259"/>
    <lineage>
        <taxon>Bacteria</taxon>
        <taxon>Pseudomonadati</taxon>
        <taxon>Bacteroidota</taxon>
        <taxon>Cytophagia</taxon>
        <taxon>Cytophagales</taxon>
        <taxon>Flectobacillaceae</taxon>
        <taxon>Flectobacillus</taxon>
    </lineage>
</organism>
<sequence>MKLLIKIAGQTVDVSPDTAINLVRKSPVFQRDEIIGDYAEEISLPFTLQNDRILGYFRHPQSATAIQRMYCEQYVNTNMLTRGYVLPMEAIDNYRLAYTSGLADAFGNIRTKSLRSIDFGGIALPTNYNNTLTNTYQNGGFVFPCIWSPEFYQNPPEGFNGKINEYNNGYTTGPKVPMFFVRYILEQIASLTGFVFSFDTPEINHWIIYNTQSLDSLGAILPQNHLPDLTVGQFLMEFAKLTNSALFFDVPNRTLQFKTRKSIYQSECTLDWSKKASPIKGKIPFGSSGLELLFTEDSDDGVTKLMPLESYLSTGASEDITKIETVWSTLPTVNGLPYTLQQGITAGQNDKTFSPRILQWSGLQNGIPLAKAETNSLELFWNTSNGLFNRYYQEEEWLNQNTFIIPPVTLYLTESDLAQWTPDQKVHINGVNYLFDQIECPLHNLSQGCIGTAYRVY</sequence>
<protein>
    <recommendedName>
        <fullName evidence="3">Virion structural protein</fullName>
    </recommendedName>
</protein>
<dbReference type="Proteomes" id="UP001236507">
    <property type="component" value="Unassembled WGS sequence"/>
</dbReference>
<accession>A0ABT6Y8J0</accession>
<dbReference type="EMBL" id="JASHIF010000009">
    <property type="protein sequence ID" value="MDI9859894.1"/>
    <property type="molecule type" value="Genomic_DNA"/>
</dbReference>
<evidence type="ECO:0008006" key="3">
    <source>
        <dbReference type="Google" id="ProtNLM"/>
    </source>
</evidence>
<name>A0ABT6Y8J0_9BACT</name>